<sequence>MQLSSFLVLSFVGLFSQGALSSPLEGRQVPALCIFNLGTSAAAAAACRTQCDACCIAHPTVDECIGGPSQCIIDCRDL</sequence>
<dbReference type="AlphaFoldDB" id="A0A0D2NNF3"/>
<reference evidence="3" key="1">
    <citation type="submission" date="2014-04" db="EMBL/GenBank/DDBJ databases">
        <title>Evolutionary Origins and Diversification of the Mycorrhizal Mutualists.</title>
        <authorList>
            <consortium name="DOE Joint Genome Institute"/>
            <consortium name="Mycorrhizal Genomics Consortium"/>
            <person name="Kohler A."/>
            <person name="Kuo A."/>
            <person name="Nagy L.G."/>
            <person name="Floudas D."/>
            <person name="Copeland A."/>
            <person name="Barry K.W."/>
            <person name="Cichocki N."/>
            <person name="Veneault-Fourrey C."/>
            <person name="LaButti K."/>
            <person name="Lindquist E.A."/>
            <person name="Lipzen A."/>
            <person name="Lundell T."/>
            <person name="Morin E."/>
            <person name="Murat C."/>
            <person name="Riley R."/>
            <person name="Ohm R."/>
            <person name="Sun H."/>
            <person name="Tunlid A."/>
            <person name="Henrissat B."/>
            <person name="Grigoriev I.V."/>
            <person name="Hibbett D.S."/>
            <person name="Martin F."/>
        </authorList>
    </citation>
    <scope>NUCLEOTIDE SEQUENCE [LARGE SCALE GENOMIC DNA]</scope>
    <source>
        <strain evidence="3">FD-334 SS-4</strain>
    </source>
</reference>
<evidence type="ECO:0000256" key="1">
    <source>
        <dbReference type="SAM" id="SignalP"/>
    </source>
</evidence>
<feature type="chain" id="PRO_5002248773" evidence="1">
    <location>
        <begin position="22"/>
        <end position="78"/>
    </location>
</feature>
<protein>
    <submittedName>
        <fullName evidence="2">Uncharacterized protein</fullName>
    </submittedName>
</protein>
<evidence type="ECO:0000313" key="3">
    <source>
        <dbReference type="Proteomes" id="UP000054270"/>
    </source>
</evidence>
<evidence type="ECO:0000313" key="2">
    <source>
        <dbReference type="EMBL" id="KJA20354.1"/>
    </source>
</evidence>
<organism evidence="2 3">
    <name type="scientific">Hypholoma sublateritium (strain FD-334 SS-4)</name>
    <dbReference type="NCBI Taxonomy" id="945553"/>
    <lineage>
        <taxon>Eukaryota</taxon>
        <taxon>Fungi</taxon>
        <taxon>Dikarya</taxon>
        <taxon>Basidiomycota</taxon>
        <taxon>Agaricomycotina</taxon>
        <taxon>Agaricomycetes</taxon>
        <taxon>Agaricomycetidae</taxon>
        <taxon>Agaricales</taxon>
        <taxon>Agaricineae</taxon>
        <taxon>Strophariaceae</taxon>
        <taxon>Hypholoma</taxon>
    </lineage>
</organism>
<keyword evidence="1" id="KW-0732">Signal</keyword>
<feature type="signal peptide" evidence="1">
    <location>
        <begin position="1"/>
        <end position="21"/>
    </location>
</feature>
<proteinExistence type="predicted"/>
<keyword evidence="3" id="KW-1185">Reference proteome</keyword>
<dbReference type="EMBL" id="KN817568">
    <property type="protein sequence ID" value="KJA20354.1"/>
    <property type="molecule type" value="Genomic_DNA"/>
</dbReference>
<name>A0A0D2NNF3_HYPSF</name>
<accession>A0A0D2NNF3</accession>
<gene>
    <name evidence="2" type="ORF">HYPSUDRAFT_43251</name>
</gene>
<dbReference type="Proteomes" id="UP000054270">
    <property type="component" value="Unassembled WGS sequence"/>
</dbReference>